<evidence type="ECO:0008006" key="3">
    <source>
        <dbReference type="Google" id="ProtNLM"/>
    </source>
</evidence>
<gene>
    <name evidence="1" type="ORF">BC351_02880</name>
</gene>
<evidence type="ECO:0000313" key="2">
    <source>
        <dbReference type="Proteomes" id="UP000190626"/>
    </source>
</evidence>
<dbReference type="Proteomes" id="UP000190626">
    <property type="component" value="Unassembled WGS sequence"/>
</dbReference>
<dbReference type="RefSeq" id="WP_079412736.1">
    <property type="nucleotide sequence ID" value="NZ_MBTG01000012.1"/>
</dbReference>
<dbReference type="PANTHER" id="PTHR43861">
    <property type="entry name" value="TRANS-ACONITATE 2-METHYLTRANSFERASE-RELATED"/>
    <property type="match status" value="1"/>
</dbReference>
<evidence type="ECO:0000313" key="1">
    <source>
        <dbReference type="EMBL" id="OPH57488.1"/>
    </source>
</evidence>
<dbReference type="EMBL" id="MBTG01000012">
    <property type="protein sequence ID" value="OPH57488.1"/>
    <property type="molecule type" value="Genomic_DNA"/>
</dbReference>
<comment type="caution">
    <text evidence="1">The sequence shown here is derived from an EMBL/GenBank/DDBJ whole genome shotgun (WGS) entry which is preliminary data.</text>
</comment>
<sequence>MTSCPICEEAESKLYYRYPRFNLMKCSGCEVIYRESLESVQHDQLIRDIYDENWVAMRDRYAVNTLREHASFNTMLLDMFVQKKGKLLEIGSGTGEFLWLAREAGWEVTGVEPSAVACEYANHRYGLALHNEIWHESIFEQGESFDAIVFWHVLEHIPNPKSFLKQVKRLLKPEGRVLFSLPNLHSLTNAILGTASPILVEEDHLCHYAKEHIEQLMSLNGYDIISLFSREEPSRLERDLQLNPAVQGYLTNMRETEKIKMMIGLQAGWHGHEIFGIVGHRHE</sequence>
<keyword evidence="2" id="KW-1185">Reference proteome</keyword>
<dbReference type="CDD" id="cd02440">
    <property type="entry name" value="AdoMet_MTases"/>
    <property type="match status" value="1"/>
</dbReference>
<reference evidence="2" key="1">
    <citation type="submission" date="2016-07" db="EMBL/GenBank/DDBJ databases">
        <authorList>
            <person name="Florea S."/>
            <person name="Webb J.S."/>
            <person name="Jaromczyk J."/>
            <person name="Schardl C.L."/>
        </authorList>
    </citation>
    <scope>NUCLEOTIDE SEQUENCE [LARGE SCALE GENOMIC DNA]</scope>
    <source>
        <strain evidence="2">CY1</strain>
    </source>
</reference>
<dbReference type="InterPro" id="IPR029063">
    <property type="entry name" value="SAM-dependent_MTases_sf"/>
</dbReference>
<dbReference type="SUPFAM" id="SSF53335">
    <property type="entry name" value="S-adenosyl-L-methionine-dependent methyltransferases"/>
    <property type="match status" value="1"/>
</dbReference>
<protein>
    <recommendedName>
        <fullName evidence="3">Class I SAM-dependent methyltransferase</fullName>
    </recommendedName>
</protein>
<accession>A0A1V4HK25</accession>
<dbReference type="Gene3D" id="3.40.50.150">
    <property type="entry name" value="Vaccinia Virus protein VP39"/>
    <property type="match status" value="1"/>
</dbReference>
<dbReference type="AlphaFoldDB" id="A0A1V4HK25"/>
<dbReference type="Pfam" id="PF13489">
    <property type="entry name" value="Methyltransf_23"/>
    <property type="match status" value="1"/>
</dbReference>
<dbReference type="OrthoDB" id="183314at2"/>
<dbReference type="STRING" id="1469647.BC351_02880"/>
<name>A0A1V4HK25_9BACL</name>
<proteinExistence type="predicted"/>
<organism evidence="1 2">
    <name type="scientific">Paenibacillus ferrarius</name>
    <dbReference type="NCBI Taxonomy" id="1469647"/>
    <lineage>
        <taxon>Bacteria</taxon>
        <taxon>Bacillati</taxon>
        <taxon>Bacillota</taxon>
        <taxon>Bacilli</taxon>
        <taxon>Bacillales</taxon>
        <taxon>Paenibacillaceae</taxon>
        <taxon>Paenibacillus</taxon>
    </lineage>
</organism>